<dbReference type="InterPro" id="IPR045851">
    <property type="entry name" value="AMP-bd_C_sf"/>
</dbReference>
<evidence type="ECO:0000256" key="6">
    <source>
        <dbReference type="ARBA" id="ARBA00042773"/>
    </source>
</evidence>
<dbReference type="GO" id="GO:0004467">
    <property type="term" value="F:long-chain fatty acid-CoA ligase activity"/>
    <property type="evidence" value="ECO:0007669"/>
    <property type="project" value="UniProtKB-EC"/>
</dbReference>
<dbReference type="GO" id="GO:0016020">
    <property type="term" value="C:membrane"/>
    <property type="evidence" value="ECO:0007669"/>
    <property type="project" value="UniProtKB-SubCell"/>
</dbReference>
<proteinExistence type="predicted"/>
<dbReference type="EMBL" id="CP162511">
    <property type="protein sequence ID" value="XDI04539.1"/>
    <property type="molecule type" value="Genomic_DNA"/>
</dbReference>
<dbReference type="Pfam" id="PF13193">
    <property type="entry name" value="AMP-binding_C"/>
    <property type="match status" value="1"/>
</dbReference>
<reference evidence="9" key="1">
    <citation type="submission" date="2024-05" db="EMBL/GenBank/DDBJ databases">
        <title>Herbiconiux sp. A18JL235.</title>
        <authorList>
            <person name="Zhang G."/>
        </authorList>
    </citation>
    <scope>NUCLEOTIDE SEQUENCE</scope>
    <source>
        <strain evidence="9">A18JL235</strain>
    </source>
</reference>
<gene>
    <name evidence="9" type="ORF">ABFY20_14530</name>
</gene>
<sequence length="599" mass="64150">MLDGEEGDSDEAMNDYANRPWLTSYSPKLAPTIDEVPFSSLGELVDATCSRFATKPAYSNLGAVLSFADVKRLSDQFAAYLVGDLGLAKGDRIVLQMPNLLQYPIAVYGALKAGLVVVNANPLYTAHEMKKVFVDSGAVAIVVLENFADKLASVVAETSIRHVILTEVGDLLPGLKRVVTNFVVKRVRHMVPAHDLPGGSAVSVTRWRDALASGARLGGVRRATASTTAGGPGVRLPAVGLEDTALLQYTGGTTGGTKAAIITHHNLLANQAQMLAPMKLRLHEGEETVIAALPLYHIFSLTVNALAFFAYGSHNVLITNPRDTDDLVKTLAKTKPSVLILVSSLAGALMENPGFRALDHSGVKLAVAGGMAVRSATAQQWREVTGGDMLEGYGLTEASPVVSVNPTWETPRVGTIGLPLPSTDIEIRDEEGAVVPLGEPGELCVRGPQVMSGYWNQPEPSAAVLRDGWLLTGDVATMAPDGFLTIVDRKKDMVVVSGFNVYPSEVEEVAMLHPKVKDAGVIGVDDDRSGETIVLFVVPSDPSLTEGELRAYLKGELAGYKRPTRILFRDELPKSNVGKVLRRELRDLLDDDTKDDDTK</sequence>
<dbReference type="SUPFAM" id="SSF56801">
    <property type="entry name" value="Acetyl-CoA synthetase-like"/>
    <property type="match status" value="1"/>
</dbReference>
<dbReference type="AlphaFoldDB" id="A0AB39BE82"/>
<evidence type="ECO:0000256" key="3">
    <source>
        <dbReference type="ARBA" id="ARBA00022598"/>
    </source>
</evidence>
<dbReference type="PANTHER" id="PTHR43767:SF8">
    <property type="entry name" value="LONG-CHAIN-FATTY-ACID--COA LIGASE"/>
    <property type="match status" value="1"/>
</dbReference>
<evidence type="ECO:0000259" key="8">
    <source>
        <dbReference type="Pfam" id="PF13193"/>
    </source>
</evidence>
<evidence type="ECO:0000256" key="5">
    <source>
        <dbReference type="ARBA" id="ARBA00039545"/>
    </source>
</evidence>
<comment type="subcellular location">
    <subcellularLocation>
        <location evidence="1">Membrane</location>
        <topology evidence="1">Peripheral membrane protein</topology>
    </subcellularLocation>
</comment>
<feature type="domain" description="AMP-dependent synthetase/ligase" evidence="7">
    <location>
        <begin position="47"/>
        <end position="455"/>
    </location>
</feature>
<comment type="pathway">
    <text evidence="2">Lipid metabolism; fatty acid beta-oxidation.</text>
</comment>
<evidence type="ECO:0000256" key="1">
    <source>
        <dbReference type="ARBA" id="ARBA00004170"/>
    </source>
</evidence>
<evidence type="ECO:0000313" key="9">
    <source>
        <dbReference type="EMBL" id="XDI04539.1"/>
    </source>
</evidence>
<dbReference type="InterPro" id="IPR000873">
    <property type="entry name" value="AMP-dep_synth/lig_dom"/>
</dbReference>
<dbReference type="Gene3D" id="3.30.300.30">
    <property type="match status" value="1"/>
</dbReference>
<feature type="domain" description="AMP-binding enzyme C-terminal" evidence="8">
    <location>
        <begin position="505"/>
        <end position="579"/>
    </location>
</feature>
<dbReference type="RefSeq" id="WP_368496944.1">
    <property type="nucleotide sequence ID" value="NZ_CP162511.1"/>
</dbReference>
<dbReference type="InterPro" id="IPR025110">
    <property type="entry name" value="AMP-bd_C"/>
</dbReference>
<dbReference type="PANTHER" id="PTHR43767">
    <property type="entry name" value="LONG-CHAIN-FATTY-ACID--COA LIGASE"/>
    <property type="match status" value="1"/>
</dbReference>
<evidence type="ECO:0000259" key="7">
    <source>
        <dbReference type="Pfam" id="PF00501"/>
    </source>
</evidence>
<dbReference type="InterPro" id="IPR042099">
    <property type="entry name" value="ANL_N_sf"/>
</dbReference>
<keyword evidence="3" id="KW-0436">Ligase</keyword>
<dbReference type="Gene3D" id="3.40.50.12780">
    <property type="entry name" value="N-terminal domain of ligase-like"/>
    <property type="match status" value="1"/>
</dbReference>
<evidence type="ECO:0000256" key="2">
    <source>
        <dbReference type="ARBA" id="ARBA00005005"/>
    </source>
</evidence>
<accession>A0AB39BE82</accession>
<dbReference type="EC" id="6.2.1.3" evidence="4"/>
<name>A0AB39BE82_9MICO</name>
<organism evidence="9">
    <name type="scientific">Herbiconiux sp. A18JL235</name>
    <dbReference type="NCBI Taxonomy" id="3152363"/>
    <lineage>
        <taxon>Bacteria</taxon>
        <taxon>Bacillati</taxon>
        <taxon>Actinomycetota</taxon>
        <taxon>Actinomycetes</taxon>
        <taxon>Micrococcales</taxon>
        <taxon>Microbacteriaceae</taxon>
        <taxon>Herbiconiux</taxon>
    </lineage>
</organism>
<dbReference type="CDD" id="cd05936">
    <property type="entry name" value="FC-FACS_FadD_like"/>
    <property type="match status" value="1"/>
</dbReference>
<evidence type="ECO:0000256" key="4">
    <source>
        <dbReference type="ARBA" id="ARBA00026121"/>
    </source>
</evidence>
<protein>
    <recommendedName>
        <fullName evidence="5">Long-chain-fatty-acid--CoA ligase</fullName>
        <ecNumber evidence="4">6.2.1.3</ecNumber>
    </recommendedName>
    <alternativeName>
        <fullName evidence="6">Long-chain acyl-CoA synthetase</fullName>
    </alternativeName>
</protein>
<dbReference type="Pfam" id="PF00501">
    <property type="entry name" value="AMP-binding"/>
    <property type="match status" value="1"/>
</dbReference>
<dbReference type="InterPro" id="IPR050237">
    <property type="entry name" value="ATP-dep_AMP-bd_enzyme"/>
</dbReference>